<evidence type="ECO:0000259" key="5">
    <source>
        <dbReference type="Pfam" id="PF13458"/>
    </source>
</evidence>
<feature type="chain" id="PRO_5015876382" evidence="4">
    <location>
        <begin position="29"/>
        <end position="388"/>
    </location>
</feature>
<dbReference type="SUPFAM" id="SSF53822">
    <property type="entry name" value="Periplasmic binding protein-like I"/>
    <property type="match status" value="1"/>
</dbReference>
<evidence type="ECO:0000256" key="3">
    <source>
        <dbReference type="SAM" id="MobiDB-lite"/>
    </source>
</evidence>
<dbReference type="InterPro" id="IPR051010">
    <property type="entry name" value="BCAA_transport"/>
</dbReference>
<evidence type="ECO:0000256" key="2">
    <source>
        <dbReference type="ARBA" id="ARBA00022729"/>
    </source>
</evidence>
<dbReference type="Proteomes" id="UP000249739">
    <property type="component" value="Unassembled WGS sequence"/>
</dbReference>
<comment type="similarity">
    <text evidence="1">Belongs to the leucine-binding protein family.</text>
</comment>
<reference evidence="6 7" key="1">
    <citation type="submission" date="2017-08" db="EMBL/GenBank/DDBJ databases">
        <title>Infants hospitalized years apart are colonized by the same room-sourced microbial strains.</title>
        <authorList>
            <person name="Brooks B."/>
            <person name="Olm M.R."/>
            <person name="Firek B.A."/>
            <person name="Baker R."/>
            <person name="Thomas B.C."/>
            <person name="Morowitz M.J."/>
            <person name="Banfield J.F."/>
        </authorList>
    </citation>
    <scope>NUCLEOTIDE SEQUENCE [LARGE SCALE GENOMIC DNA]</scope>
    <source>
        <strain evidence="6">S2_006_000_R2_64</strain>
    </source>
</reference>
<feature type="domain" description="Leucine-binding protein" evidence="5">
    <location>
        <begin position="66"/>
        <end position="328"/>
    </location>
</feature>
<evidence type="ECO:0000313" key="6">
    <source>
        <dbReference type="EMBL" id="PZP55345.1"/>
    </source>
</evidence>
<dbReference type="AlphaFoldDB" id="A0A2W5FH73"/>
<keyword evidence="2 4" id="KW-0732">Signal</keyword>
<name>A0A2W5FH73_9BACT</name>
<feature type="region of interest" description="Disordered" evidence="3">
    <location>
        <begin position="31"/>
        <end position="59"/>
    </location>
</feature>
<organism evidence="6 7">
    <name type="scientific">Micavibrio aeruginosavorus</name>
    <dbReference type="NCBI Taxonomy" id="349221"/>
    <lineage>
        <taxon>Bacteria</taxon>
        <taxon>Pseudomonadati</taxon>
        <taxon>Bdellovibrionota</taxon>
        <taxon>Bdellovibrionia</taxon>
        <taxon>Bdellovibrionales</taxon>
        <taxon>Pseudobdellovibrionaceae</taxon>
        <taxon>Micavibrio</taxon>
    </lineage>
</organism>
<dbReference type="Gene3D" id="3.40.50.2300">
    <property type="match status" value="2"/>
</dbReference>
<comment type="caution">
    <text evidence="6">The sequence shown here is derived from an EMBL/GenBank/DDBJ whole genome shotgun (WGS) entry which is preliminary data.</text>
</comment>
<dbReference type="EMBL" id="QFOT01000074">
    <property type="protein sequence ID" value="PZP55345.1"/>
    <property type="molecule type" value="Genomic_DNA"/>
</dbReference>
<feature type="compositionally biased region" description="Low complexity" evidence="3">
    <location>
        <begin position="39"/>
        <end position="52"/>
    </location>
</feature>
<dbReference type="CDD" id="cd06339">
    <property type="entry name" value="PBP1_YraM_LppC_lipoprotein-like"/>
    <property type="match status" value="1"/>
</dbReference>
<evidence type="ECO:0000256" key="1">
    <source>
        <dbReference type="ARBA" id="ARBA00010062"/>
    </source>
</evidence>
<evidence type="ECO:0000313" key="7">
    <source>
        <dbReference type="Proteomes" id="UP000249739"/>
    </source>
</evidence>
<proteinExistence type="inferred from homology"/>
<feature type="signal peptide" evidence="4">
    <location>
        <begin position="1"/>
        <end position="28"/>
    </location>
</feature>
<protein>
    <submittedName>
        <fullName evidence="6">Penicillin-binding protein activator</fullName>
    </submittedName>
</protein>
<gene>
    <name evidence="6" type="ORF">DI586_07170</name>
</gene>
<evidence type="ECO:0000256" key="4">
    <source>
        <dbReference type="SAM" id="SignalP"/>
    </source>
</evidence>
<dbReference type="InterPro" id="IPR028082">
    <property type="entry name" value="Peripla_BP_I"/>
</dbReference>
<dbReference type="InterPro" id="IPR028081">
    <property type="entry name" value="Leu-bd"/>
</dbReference>
<dbReference type="PROSITE" id="PS51257">
    <property type="entry name" value="PROKAR_LIPOPROTEIN"/>
    <property type="match status" value="1"/>
</dbReference>
<dbReference type="PANTHER" id="PTHR30483">
    <property type="entry name" value="LEUCINE-SPECIFIC-BINDING PROTEIN"/>
    <property type="match status" value="1"/>
</dbReference>
<dbReference type="Pfam" id="PF13458">
    <property type="entry name" value="Peripla_BP_6"/>
    <property type="match status" value="1"/>
</dbReference>
<sequence length="388" mass="40622">MERNVLYTKAPKFILALAVLFLMTGCETSTSPWDKTLETGTPSVQTPSTPSPQAALPKTPVPAGKTKVALLVPMSGRGSDAGQAMLNAAQLAMFDLGADAFELIPGDTGMSATAAAHEAVTNGASMILGPLFAEDARVVSPIAQQAGLNVLSFSTDRTVANSNTFILGFLPQSQVNRVLEYAGSKALNRVALIAPNDAYGNAVASTFDLALSQRGLINGGVLRYSGTQPTSEQLQQFVSANSFNAVLIAANISQSSVIAQGIPPTIQKLGTGLWDQIDGTAYPSLSGAWYAAASPASRKKFELRYRDTYGSMPPRLASLAYDAAALAVVLSKQGQGFGRNALANPNGFSAIDGIFRLLPDGLNERGLAVLQIGSGQARIIQEAPKTFR</sequence>
<accession>A0A2W5FH73</accession>
<dbReference type="PANTHER" id="PTHR30483:SF6">
    <property type="entry name" value="PERIPLASMIC BINDING PROTEIN OF ABC TRANSPORTER FOR NATURAL AMINO ACIDS"/>
    <property type="match status" value="1"/>
</dbReference>